<comment type="caution">
    <text evidence="2">The sequence shown here is derived from an EMBL/GenBank/DDBJ whole genome shotgun (WGS) entry which is preliminary data.</text>
</comment>
<organism evidence="2 3">
    <name type="scientific">Enteractinococcus helveticum</name>
    <dbReference type="NCBI Taxonomy" id="1837282"/>
    <lineage>
        <taxon>Bacteria</taxon>
        <taxon>Bacillati</taxon>
        <taxon>Actinomycetota</taxon>
        <taxon>Actinomycetes</taxon>
        <taxon>Micrococcales</taxon>
        <taxon>Micrococcaceae</taxon>
    </lineage>
</organism>
<evidence type="ECO:0000256" key="1">
    <source>
        <dbReference type="SAM" id="Phobius"/>
    </source>
</evidence>
<evidence type="ECO:0000313" key="2">
    <source>
        <dbReference type="EMBL" id="HJF14316.1"/>
    </source>
</evidence>
<accession>A0A921K7M6</accession>
<sequence length="96" mass="10584">MKALFNAVPTVAWIEIALMWVGLEMGPTVFLIVVTTLPLLVMAAVGWKITIRGVSCHLGEWAISWWNRKCTCKQTSFRHGFPAVVDVGNHLPGPVP</sequence>
<proteinExistence type="predicted"/>
<gene>
    <name evidence="2" type="ORF">K8V32_05850</name>
</gene>
<dbReference type="EMBL" id="DYXC01000070">
    <property type="protein sequence ID" value="HJF14316.1"/>
    <property type="molecule type" value="Genomic_DNA"/>
</dbReference>
<keyword evidence="1" id="KW-0472">Membrane</keyword>
<keyword evidence="1" id="KW-0812">Transmembrane</keyword>
<evidence type="ECO:0000313" key="3">
    <source>
        <dbReference type="Proteomes" id="UP000703315"/>
    </source>
</evidence>
<dbReference type="AlphaFoldDB" id="A0A921K7M6"/>
<protein>
    <submittedName>
        <fullName evidence="2">Uncharacterized protein</fullName>
    </submittedName>
</protein>
<name>A0A921K7M6_9MICC</name>
<dbReference type="Proteomes" id="UP000703315">
    <property type="component" value="Unassembled WGS sequence"/>
</dbReference>
<feature type="transmembrane region" description="Helical" evidence="1">
    <location>
        <begin position="29"/>
        <end position="47"/>
    </location>
</feature>
<dbReference type="RefSeq" id="WP_303904316.1">
    <property type="nucleotide sequence ID" value="NZ_DYXC01000070.1"/>
</dbReference>
<reference evidence="2" key="2">
    <citation type="submission" date="2021-09" db="EMBL/GenBank/DDBJ databases">
        <authorList>
            <person name="Gilroy R."/>
        </authorList>
    </citation>
    <scope>NUCLEOTIDE SEQUENCE</scope>
    <source>
        <strain evidence="2">ChiHjej13B12-14962</strain>
    </source>
</reference>
<keyword evidence="1" id="KW-1133">Transmembrane helix</keyword>
<reference evidence="2" key="1">
    <citation type="journal article" date="2021" name="PeerJ">
        <title>Extensive microbial diversity within the chicken gut microbiome revealed by metagenomics and culture.</title>
        <authorList>
            <person name="Gilroy R."/>
            <person name="Ravi A."/>
            <person name="Getino M."/>
            <person name="Pursley I."/>
            <person name="Horton D.L."/>
            <person name="Alikhan N.F."/>
            <person name="Baker D."/>
            <person name="Gharbi K."/>
            <person name="Hall N."/>
            <person name="Watson M."/>
            <person name="Adriaenssens E.M."/>
            <person name="Foster-Nyarko E."/>
            <person name="Jarju S."/>
            <person name="Secka A."/>
            <person name="Antonio M."/>
            <person name="Oren A."/>
            <person name="Chaudhuri R.R."/>
            <person name="La Ragione R."/>
            <person name="Hildebrand F."/>
            <person name="Pallen M.J."/>
        </authorList>
    </citation>
    <scope>NUCLEOTIDE SEQUENCE</scope>
    <source>
        <strain evidence="2">ChiHjej13B12-14962</strain>
    </source>
</reference>